<dbReference type="InParanoid" id="A0A0C3EB67"/>
<dbReference type="OrthoDB" id="2900663at2759"/>
<dbReference type="InterPro" id="IPR036085">
    <property type="entry name" value="PAZ_dom_sf"/>
</dbReference>
<evidence type="ECO:0000313" key="2">
    <source>
        <dbReference type="Proteomes" id="UP000053989"/>
    </source>
</evidence>
<proteinExistence type="predicted"/>
<gene>
    <name evidence="1" type="ORF">SCLCIDRAFT_22487</name>
</gene>
<keyword evidence="2" id="KW-1185">Reference proteome</keyword>
<reference evidence="2" key="2">
    <citation type="submission" date="2015-01" db="EMBL/GenBank/DDBJ databases">
        <title>Evolutionary Origins and Diversification of the Mycorrhizal Mutualists.</title>
        <authorList>
            <consortium name="DOE Joint Genome Institute"/>
            <consortium name="Mycorrhizal Genomics Consortium"/>
            <person name="Kohler A."/>
            <person name="Kuo A."/>
            <person name="Nagy L.G."/>
            <person name="Floudas D."/>
            <person name="Copeland A."/>
            <person name="Barry K.W."/>
            <person name="Cichocki N."/>
            <person name="Veneault-Fourrey C."/>
            <person name="LaButti K."/>
            <person name="Lindquist E.A."/>
            <person name="Lipzen A."/>
            <person name="Lundell T."/>
            <person name="Morin E."/>
            <person name="Murat C."/>
            <person name="Riley R."/>
            <person name="Ohm R."/>
            <person name="Sun H."/>
            <person name="Tunlid A."/>
            <person name="Henrissat B."/>
            <person name="Grigoriev I.V."/>
            <person name="Hibbett D.S."/>
            <person name="Martin F."/>
        </authorList>
    </citation>
    <scope>NUCLEOTIDE SEQUENCE [LARGE SCALE GENOMIC DNA]</scope>
    <source>
        <strain evidence="2">Foug A</strain>
    </source>
</reference>
<dbReference type="AlphaFoldDB" id="A0A0C3EB67"/>
<dbReference type="EMBL" id="KN822021">
    <property type="protein sequence ID" value="KIM65579.1"/>
    <property type="molecule type" value="Genomic_DNA"/>
</dbReference>
<organism evidence="1 2">
    <name type="scientific">Scleroderma citrinum Foug A</name>
    <dbReference type="NCBI Taxonomy" id="1036808"/>
    <lineage>
        <taxon>Eukaryota</taxon>
        <taxon>Fungi</taxon>
        <taxon>Dikarya</taxon>
        <taxon>Basidiomycota</taxon>
        <taxon>Agaricomycotina</taxon>
        <taxon>Agaricomycetes</taxon>
        <taxon>Agaricomycetidae</taxon>
        <taxon>Boletales</taxon>
        <taxon>Sclerodermatineae</taxon>
        <taxon>Sclerodermataceae</taxon>
        <taxon>Scleroderma</taxon>
    </lineage>
</organism>
<protein>
    <submittedName>
        <fullName evidence="1">Uncharacterized protein</fullName>
    </submittedName>
</protein>
<accession>A0A0C3EB67</accession>
<reference evidence="1 2" key="1">
    <citation type="submission" date="2014-04" db="EMBL/GenBank/DDBJ databases">
        <authorList>
            <consortium name="DOE Joint Genome Institute"/>
            <person name="Kuo A."/>
            <person name="Kohler A."/>
            <person name="Nagy L.G."/>
            <person name="Floudas D."/>
            <person name="Copeland A."/>
            <person name="Barry K.W."/>
            <person name="Cichocki N."/>
            <person name="Veneault-Fourrey C."/>
            <person name="LaButti K."/>
            <person name="Lindquist E.A."/>
            <person name="Lipzen A."/>
            <person name="Lundell T."/>
            <person name="Morin E."/>
            <person name="Murat C."/>
            <person name="Sun H."/>
            <person name="Tunlid A."/>
            <person name="Henrissat B."/>
            <person name="Grigoriev I.V."/>
            <person name="Hibbett D.S."/>
            <person name="Martin F."/>
            <person name="Nordberg H.P."/>
            <person name="Cantor M.N."/>
            <person name="Hua S.X."/>
        </authorList>
    </citation>
    <scope>NUCLEOTIDE SEQUENCE [LARGE SCALE GENOMIC DNA]</scope>
    <source>
        <strain evidence="1 2">Foug A</strain>
    </source>
</reference>
<sequence>MPVFSHLPDELERKIFLITAAEHARPHRYLLIARRVLVWVQRAIYHSVILHSDAAAQRFIASLEHRLQFAVSTVRTLHMGVAVRNNHAAKILDLCKGITDLTLRVVCHHLRTKNPVLEPLEALPLTSLSADLSAIFHDQRAYLPNLQVVKRITHLHLTNAWACWEGIPIGLTMLTQLTHLSIPWNTSRSDIHLLCQIIKSTNLKVVVLWKDEYERRDALVGSLQRGGLEDRRIVCFSPAQDSYYYSIHSGFWGYAEDLVKWQEEVGANAFEILVDKELPHLPFVPYTRHSSPDALSLAGKHLHYSIFYAPSNMYQKPSSPTHSLAPELPPSSSGSMVKFPYFIAYALHRTKLHPSVTFAVTHQIGLNISIGLKHLELRKRKIADVIPCAGYYEFKKDSDANDMTVQQYYRETYNIHIK</sequence>
<evidence type="ECO:0000313" key="1">
    <source>
        <dbReference type="EMBL" id="KIM65579.1"/>
    </source>
</evidence>
<dbReference type="SUPFAM" id="SSF101690">
    <property type="entry name" value="PAZ domain"/>
    <property type="match status" value="1"/>
</dbReference>
<dbReference type="Proteomes" id="UP000053989">
    <property type="component" value="Unassembled WGS sequence"/>
</dbReference>
<dbReference type="HOGENOM" id="CLU_657482_0_0_1"/>
<name>A0A0C3EB67_9AGAM</name>